<dbReference type="GO" id="GO:0019563">
    <property type="term" value="P:glycerol catabolic process"/>
    <property type="evidence" value="ECO:0007669"/>
    <property type="project" value="TreeGrafter"/>
</dbReference>
<evidence type="ECO:0000256" key="2">
    <source>
        <dbReference type="ARBA" id="ARBA00022679"/>
    </source>
</evidence>
<evidence type="ECO:0000256" key="4">
    <source>
        <dbReference type="ARBA" id="ARBA00022777"/>
    </source>
</evidence>
<keyword evidence="6" id="KW-0812">Transmembrane</keyword>
<gene>
    <name evidence="8" type="ORF">JCM14108_307</name>
</gene>
<evidence type="ECO:0000313" key="8">
    <source>
        <dbReference type="EMBL" id="GAF35423.1"/>
    </source>
</evidence>
<dbReference type="Pfam" id="PF02782">
    <property type="entry name" value="FGGY_C"/>
    <property type="match status" value="1"/>
</dbReference>
<feature type="transmembrane region" description="Helical" evidence="6">
    <location>
        <begin position="20"/>
        <end position="39"/>
    </location>
</feature>
<dbReference type="AlphaFoldDB" id="X0P9F9"/>
<dbReference type="Gene3D" id="3.30.420.40">
    <property type="match status" value="1"/>
</dbReference>
<organism evidence="8 9">
    <name type="scientific">Lentilactobacillus farraginis DSM 18382 = JCM 14108</name>
    <dbReference type="NCBI Taxonomy" id="1423743"/>
    <lineage>
        <taxon>Bacteria</taxon>
        <taxon>Bacillati</taxon>
        <taxon>Bacillota</taxon>
        <taxon>Bacilli</taxon>
        <taxon>Lactobacillales</taxon>
        <taxon>Lactobacillaceae</taxon>
        <taxon>Lentilactobacillus</taxon>
    </lineage>
</organism>
<name>X0P9F9_9LACO</name>
<sequence>MQFQADILGTPIRRAAISETTALGAAYLAGLAVGFWNSLAEIKKTAKARDAFNPQMDAAVRADLYAGWQRAVHATIQFHPNENN</sequence>
<keyword evidence="4 8" id="KW-0418">Kinase</keyword>
<dbReference type="GO" id="GO:0004370">
    <property type="term" value="F:glycerol kinase activity"/>
    <property type="evidence" value="ECO:0007669"/>
    <property type="project" value="TreeGrafter"/>
</dbReference>
<dbReference type="InterPro" id="IPR018485">
    <property type="entry name" value="FGGY_C"/>
</dbReference>
<keyword evidence="3" id="KW-0547">Nucleotide-binding</keyword>
<evidence type="ECO:0000256" key="3">
    <source>
        <dbReference type="ARBA" id="ARBA00022741"/>
    </source>
</evidence>
<evidence type="ECO:0000256" key="5">
    <source>
        <dbReference type="ARBA" id="ARBA00022840"/>
    </source>
</evidence>
<evidence type="ECO:0000313" key="9">
    <source>
        <dbReference type="Proteomes" id="UP000019488"/>
    </source>
</evidence>
<keyword evidence="2" id="KW-0808">Transferase</keyword>
<comment type="caution">
    <text evidence="8">The sequence shown here is derived from an EMBL/GenBank/DDBJ whole genome shotgun (WGS) entry which is preliminary data.</text>
</comment>
<dbReference type="PANTHER" id="PTHR10196">
    <property type="entry name" value="SUGAR KINASE"/>
    <property type="match status" value="1"/>
</dbReference>
<evidence type="ECO:0000256" key="1">
    <source>
        <dbReference type="ARBA" id="ARBA00009156"/>
    </source>
</evidence>
<accession>X0P9F9</accession>
<feature type="domain" description="Carbohydrate kinase FGGY C-terminal" evidence="7">
    <location>
        <begin position="1"/>
        <end position="32"/>
    </location>
</feature>
<keyword evidence="6" id="KW-0472">Membrane</keyword>
<dbReference type="GO" id="GO:0005829">
    <property type="term" value="C:cytosol"/>
    <property type="evidence" value="ECO:0007669"/>
    <property type="project" value="TreeGrafter"/>
</dbReference>
<proteinExistence type="inferred from homology"/>
<comment type="similarity">
    <text evidence="1">Belongs to the FGGY kinase family.</text>
</comment>
<dbReference type="eggNOG" id="COG0554">
    <property type="taxonomic scope" value="Bacteria"/>
</dbReference>
<dbReference type="InterPro" id="IPR043129">
    <property type="entry name" value="ATPase_NBD"/>
</dbReference>
<evidence type="ECO:0000256" key="6">
    <source>
        <dbReference type="SAM" id="Phobius"/>
    </source>
</evidence>
<keyword evidence="5" id="KW-0067">ATP-binding</keyword>
<protein>
    <submittedName>
        <fullName evidence="8">Glycerol kinase</fullName>
    </submittedName>
</protein>
<keyword evidence="6" id="KW-1133">Transmembrane helix</keyword>
<reference evidence="8" key="1">
    <citation type="journal article" date="2014" name="Genome Announc.">
        <title>Draft Genome Sequences of Two Lactobacillus Strains, L. farraginis JCM 14108T and L. composti JCM 14202T, Isolated from Compost of Distilled Shochu Residue.</title>
        <authorList>
            <person name="Yuki M."/>
            <person name="Oshima K."/>
            <person name="Suda W."/>
            <person name="Kitahara M."/>
            <person name="Kitamura K."/>
            <person name="Iida T."/>
            <person name="Hattori M."/>
            <person name="Ohkuma M."/>
        </authorList>
    </citation>
    <scope>NUCLEOTIDE SEQUENCE [LARGE SCALE GENOMIC DNA]</scope>
    <source>
        <strain evidence="8">JCM 14108</strain>
    </source>
</reference>
<dbReference type="GO" id="GO:0005524">
    <property type="term" value="F:ATP binding"/>
    <property type="evidence" value="ECO:0007669"/>
    <property type="project" value="UniProtKB-KW"/>
</dbReference>
<evidence type="ECO:0000259" key="7">
    <source>
        <dbReference type="Pfam" id="PF02782"/>
    </source>
</evidence>
<dbReference type="PANTHER" id="PTHR10196:SF69">
    <property type="entry name" value="GLYCEROL KINASE"/>
    <property type="match status" value="1"/>
</dbReference>
<dbReference type="EMBL" id="BAKI01000002">
    <property type="protein sequence ID" value="GAF35423.1"/>
    <property type="molecule type" value="Genomic_DNA"/>
</dbReference>
<dbReference type="Proteomes" id="UP000019488">
    <property type="component" value="Unassembled WGS sequence"/>
</dbReference>
<dbReference type="SUPFAM" id="SSF53067">
    <property type="entry name" value="Actin-like ATPase domain"/>
    <property type="match status" value="1"/>
</dbReference>